<comment type="caution">
    <text evidence="1">The sequence shown here is derived from an EMBL/GenBank/DDBJ whole genome shotgun (WGS) entry which is preliminary data.</text>
</comment>
<proteinExistence type="predicted"/>
<gene>
    <name evidence="1" type="ORF">PVK06_010830</name>
</gene>
<dbReference type="EMBL" id="JARKNE010000004">
    <property type="protein sequence ID" value="KAK5835144.1"/>
    <property type="molecule type" value="Genomic_DNA"/>
</dbReference>
<protein>
    <submittedName>
        <fullName evidence="1">Uncharacterized protein</fullName>
    </submittedName>
</protein>
<evidence type="ECO:0000313" key="2">
    <source>
        <dbReference type="Proteomes" id="UP001358586"/>
    </source>
</evidence>
<name>A0ABR0Q7U8_GOSAR</name>
<sequence length="172" mass="19388">MHWFSWAALCNSKLNGGLNKWDIDRVCTLFVEAEADRILSISFSKFAHEDVLVWKGDPTGVYTVVDIDYCSHLQIWTIPMGSFLAALLRSCGDKSKWPNLRASKQLHHYVPNAFVAEVKVFIQTVSFADDLGLREYNMVSHLLAAVGFNLGMDHFWVKEILVEVEAAALANI</sequence>
<dbReference type="Proteomes" id="UP001358586">
    <property type="component" value="Chromosome 4"/>
</dbReference>
<reference evidence="1 2" key="1">
    <citation type="submission" date="2023-03" db="EMBL/GenBank/DDBJ databases">
        <title>WGS of Gossypium arboreum.</title>
        <authorList>
            <person name="Yu D."/>
        </authorList>
    </citation>
    <scope>NUCLEOTIDE SEQUENCE [LARGE SCALE GENOMIC DNA]</scope>
    <source>
        <tissue evidence="1">Leaf</tissue>
    </source>
</reference>
<evidence type="ECO:0000313" key="1">
    <source>
        <dbReference type="EMBL" id="KAK5835144.1"/>
    </source>
</evidence>
<accession>A0ABR0Q7U8</accession>
<keyword evidence="2" id="KW-1185">Reference proteome</keyword>
<organism evidence="1 2">
    <name type="scientific">Gossypium arboreum</name>
    <name type="common">Tree cotton</name>
    <name type="synonym">Gossypium nanking</name>
    <dbReference type="NCBI Taxonomy" id="29729"/>
    <lineage>
        <taxon>Eukaryota</taxon>
        <taxon>Viridiplantae</taxon>
        <taxon>Streptophyta</taxon>
        <taxon>Embryophyta</taxon>
        <taxon>Tracheophyta</taxon>
        <taxon>Spermatophyta</taxon>
        <taxon>Magnoliopsida</taxon>
        <taxon>eudicotyledons</taxon>
        <taxon>Gunneridae</taxon>
        <taxon>Pentapetalae</taxon>
        <taxon>rosids</taxon>
        <taxon>malvids</taxon>
        <taxon>Malvales</taxon>
        <taxon>Malvaceae</taxon>
        <taxon>Malvoideae</taxon>
        <taxon>Gossypium</taxon>
    </lineage>
</organism>